<feature type="region of interest" description="Disordered" evidence="6">
    <location>
        <begin position="248"/>
        <end position="298"/>
    </location>
</feature>
<dbReference type="SMART" id="SM00773">
    <property type="entry name" value="WGR"/>
    <property type="match status" value="1"/>
</dbReference>
<reference evidence="10" key="2">
    <citation type="submission" date="2020-05" db="UniProtKB">
        <authorList>
            <consortium name="EnsemblMetazoa"/>
        </authorList>
    </citation>
    <scope>IDENTIFICATION</scope>
    <source>
        <strain evidence="10">JHB</strain>
    </source>
</reference>
<organism>
    <name type="scientific">Culex quinquefasciatus</name>
    <name type="common">Southern house mosquito</name>
    <name type="synonym">Culex pungens</name>
    <dbReference type="NCBI Taxonomy" id="7176"/>
    <lineage>
        <taxon>Eukaryota</taxon>
        <taxon>Metazoa</taxon>
        <taxon>Ecdysozoa</taxon>
        <taxon>Arthropoda</taxon>
        <taxon>Hexapoda</taxon>
        <taxon>Insecta</taxon>
        <taxon>Pterygota</taxon>
        <taxon>Neoptera</taxon>
        <taxon>Endopterygota</taxon>
        <taxon>Diptera</taxon>
        <taxon>Nematocera</taxon>
        <taxon>Culicoidea</taxon>
        <taxon>Culicidae</taxon>
        <taxon>Culicinae</taxon>
        <taxon>Culicini</taxon>
        <taxon>Culex</taxon>
        <taxon>Culex</taxon>
    </lineage>
</organism>
<dbReference type="OrthoDB" id="7665462at2759"/>
<evidence type="ECO:0000256" key="5">
    <source>
        <dbReference type="ARBA" id="ARBA00033987"/>
    </source>
</evidence>
<name>B0WV21_CULQU</name>
<dbReference type="InterPro" id="IPR036930">
    <property type="entry name" value="WGR_dom_sf"/>
</dbReference>
<feature type="domain" description="WGR" evidence="8">
    <location>
        <begin position="67"/>
        <end position="168"/>
    </location>
</feature>
<evidence type="ECO:0000256" key="6">
    <source>
        <dbReference type="SAM" id="MobiDB-lite"/>
    </source>
</evidence>
<dbReference type="VEuPathDB" id="VectorBase:CQUJHB001059"/>
<dbReference type="PANTHER" id="PTHR10459:SF60">
    <property type="entry name" value="POLY [ADP-RIBOSE] POLYMERASE 2"/>
    <property type="match status" value="1"/>
</dbReference>
<dbReference type="SUPFAM" id="SSF142921">
    <property type="entry name" value="WGR domain-like"/>
    <property type="match status" value="1"/>
</dbReference>
<keyword evidence="7" id="KW-0472">Membrane</keyword>
<gene>
    <name evidence="10" type="primary">6054821</name>
    <name evidence="9" type="ORF">CpipJ_CPIJ010632</name>
</gene>
<dbReference type="eggNOG" id="KOG1037">
    <property type="taxonomic scope" value="Eukaryota"/>
</dbReference>
<dbReference type="PROSITE" id="PS51977">
    <property type="entry name" value="WGR"/>
    <property type="match status" value="1"/>
</dbReference>
<keyword evidence="4" id="KW-0520">NAD</keyword>
<evidence type="ECO:0000313" key="11">
    <source>
        <dbReference type="Proteomes" id="UP000002320"/>
    </source>
</evidence>
<evidence type="ECO:0000313" key="10">
    <source>
        <dbReference type="EnsemblMetazoa" id="CPIJ010632-PA"/>
    </source>
</evidence>
<evidence type="ECO:0000313" key="9">
    <source>
        <dbReference type="EMBL" id="EDS35349.1"/>
    </source>
</evidence>
<dbReference type="InParanoid" id="B0WV21"/>
<dbReference type="EnsemblMetazoa" id="CPIJ010632-RA">
    <property type="protein sequence ID" value="CPIJ010632-PA"/>
    <property type="gene ID" value="CPIJ010632"/>
</dbReference>
<evidence type="ECO:0000256" key="4">
    <source>
        <dbReference type="ARBA" id="ARBA00023027"/>
    </source>
</evidence>
<feature type="transmembrane region" description="Helical" evidence="7">
    <location>
        <begin position="171"/>
        <end position="192"/>
    </location>
</feature>
<dbReference type="GO" id="GO:0005730">
    <property type="term" value="C:nucleolus"/>
    <property type="evidence" value="ECO:0007669"/>
    <property type="project" value="TreeGrafter"/>
</dbReference>
<keyword evidence="2" id="KW-0328">Glycosyltransferase</keyword>
<keyword evidence="7" id="KW-1133">Transmembrane helix</keyword>
<dbReference type="AlphaFoldDB" id="B0WV21"/>
<evidence type="ECO:0000259" key="8">
    <source>
        <dbReference type="PROSITE" id="PS51977"/>
    </source>
</evidence>
<dbReference type="EC" id="2.4.2.30" evidence="1"/>
<keyword evidence="11" id="KW-1185">Reference proteome</keyword>
<dbReference type="KEGG" id="cqu:CpipJ_CPIJ010632"/>
<dbReference type="GO" id="GO:1990404">
    <property type="term" value="F:NAD+-protein mono-ADP-ribosyltransferase activity"/>
    <property type="evidence" value="ECO:0007669"/>
    <property type="project" value="TreeGrafter"/>
</dbReference>
<dbReference type="HOGENOM" id="CLU_934650_0_0_1"/>
<comment type="catalytic activity">
    <reaction evidence="5">
        <text>NAD(+) + (ADP-D-ribosyl)n-acceptor = nicotinamide + (ADP-D-ribosyl)n+1-acceptor + H(+).</text>
        <dbReference type="EC" id="2.4.2.30"/>
    </reaction>
</comment>
<evidence type="ECO:0000256" key="1">
    <source>
        <dbReference type="ARBA" id="ARBA00012020"/>
    </source>
</evidence>
<dbReference type="EMBL" id="DS232115">
    <property type="protein sequence ID" value="EDS35349.1"/>
    <property type="molecule type" value="Genomic_DNA"/>
</dbReference>
<keyword evidence="3" id="KW-0808">Transferase</keyword>
<keyword evidence="7" id="KW-0812">Transmembrane</keyword>
<dbReference type="VEuPathDB" id="VectorBase:CPIJ010632"/>
<evidence type="ECO:0000256" key="7">
    <source>
        <dbReference type="SAM" id="Phobius"/>
    </source>
</evidence>
<dbReference type="PANTHER" id="PTHR10459">
    <property type="entry name" value="DNA LIGASE"/>
    <property type="match status" value="1"/>
</dbReference>
<dbReference type="GO" id="GO:0006302">
    <property type="term" value="P:double-strand break repair"/>
    <property type="evidence" value="ECO:0007669"/>
    <property type="project" value="TreeGrafter"/>
</dbReference>
<feature type="region of interest" description="Disordered" evidence="6">
    <location>
        <begin position="1"/>
        <end position="21"/>
    </location>
</feature>
<dbReference type="STRING" id="7176.B0WV21"/>
<dbReference type="Proteomes" id="UP000002320">
    <property type="component" value="Unassembled WGS sequence"/>
</dbReference>
<reference evidence="9" key="1">
    <citation type="submission" date="2007-03" db="EMBL/GenBank/DDBJ databases">
        <title>Annotation of Culex pipiens quinquefasciatus.</title>
        <authorList>
            <consortium name="The Broad Institute Genome Sequencing Platform"/>
            <person name="Atkinson P.W."/>
            <person name="Hemingway J."/>
            <person name="Christensen B.M."/>
            <person name="Higgs S."/>
            <person name="Kodira C."/>
            <person name="Hannick L."/>
            <person name="Megy K."/>
            <person name="O'Leary S."/>
            <person name="Pearson M."/>
            <person name="Haas B.J."/>
            <person name="Mauceli E."/>
            <person name="Wortman J.R."/>
            <person name="Lee N.H."/>
            <person name="Guigo R."/>
            <person name="Stanke M."/>
            <person name="Alvarado L."/>
            <person name="Amedeo P."/>
            <person name="Antoine C.H."/>
            <person name="Arensburger P."/>
            <person name="Bidwell S.L."/>
            <person name="Crawford M."/>
            <person name="Camaro F."/>
            <person name="Devon K."/>
            <person name="Engels R."/>
            <person name="Hammond M."/>
            <person name="Howarth C."/>
            <person name="Koehrsen M."/>
            <person name="Lawson D."/>
            <person name="Montgomery P."/>
            <person name="Nene V."/>
            <person name="Nusbaum C."/>
            <person name="Puiu D."/>
            <person name="Romero-Severson J."/>
            <person name="Severson D.W."/>
            <person name="Shumway M."/>
            <person name="Sisk P."/>
            <person name="Stolte C."/>
            <person name="Zeng Q."/>
            <person name="Eisenstadt E."/>
            <person name="Fraser-Liggett C."/>
            <person name="Strausberg R."/>
            <person name="Galagan J."/>
            <person name="Birren B."/>
            <person name="Collins F.H."/>
        </authorList>
    </citation>
    <scope>NUCLEOTIDE SEQUENCE [LARGE SCALE GENOMIC DNA]</scope>
    <source>
        <strain evidence="9">JHB</strain>
    </source>
</reference>
<dbReference type="Pfam" id="PF05406">
    <property type="entry name" value="WGR"/>
    <property type="match status" value="1"/>
</dbReference>
<dbReference type="GO" id="GO:0070212">
    <property type="term" value="P:protein poly-ADP-ribosylation"/>
    <property type="evidence" value="ECO:0007669"/>
    <property type="project" value="TreeGrafter"/>
</dbReference>
<proteinExistence type="predicted"/>
<evidence type="ECO:0000256" key="2">
    <source>
        <dbReference type="ARBA" id="ARBA00022676"/>
    </source>
</evidence>
<feature type="compositionally biased region" description="Basic and acidic residues" evidence="6">
    <location>
        <begin position="275"/>
        <end position="286"/>
    </location>
</feature>
<dbReference type="InterPro" id="IPR008893">
    <property type="entry name" value="WGR_domain"/>
</dbReference>
<dbReference type="InterPro" id="IPR050800">
    <property type="entry name" value="ARTD/PARP"/>
</dbReference>
<accession>B0WV21</accession>
<dbReference type="GO" id="GO:0003950">
    <property type="term" value="F:NAD+ poly-ADP-ribosyltransferase activity"/>
    <property type="evidence" value="ECO:0007669"/>
    <property type="project" value="UniProtKB-EC"/>
</dbReference>
<evidence type="ECO:0000256" key="3">
    <source>
        <dbReference type="ARBA" id="ARBA00022679"/>
    </source>
</evidence>
<feature type="compositionally biased region" description="Basic and acidic residues" evidence="6">
    <location>
        <begin position="257"/>
        <end position="267"/>
    </location>
</feature>
<protein>
    <recommendedName>
        <fullName evidence="1">NAD(+) ADP-ribosyltransferase</fullName>
        <ecNumber evidence="1">2.4.2.30</ecNumber>
    </recommendedName>
</protein>
<sequence length="298" mass="32902">MPRPAVRFRTSRASPSTIGGPICSRIPQEEEKFKLTKSIYITSVPSKVTLILKGSLAVGSDSGLGEVTHVYKRKKLIFNCVLIKVDIQTDKNSYFKVQVLEADKDNMYLVFLAWGRIGTTIEGNNRDSGGTVVKAVMLILFIGSADYSDTEQHPETHPDDGSTTPEEQLDIGLIVAGVFITILGFVLLGLYIKVAEWRRNCVCPCTFSKKQSLARQLQGNSCGGQILALNPSTDPLVSHTQYAPVSEIPQRQEEEEERRNLMPDSKDSCLSSAEESDRMLDPDPRIVLRPIGNTVEDA</sequence>